<dbReference type="RefSeq" id="WP_115218171.1">
    <property type="nucleotide sequence ID" value="NZ_UHIA01000004.1"/>
</dbReference>
<evidence type="ECO:0000259" key="8">
    <source>
        <dbReference type="PROSITE" id="PS50928"/>
    </source>
</evidence>
<dbReference type="GO" id="GO:0055085">
    <property type="term" value="P:transmembrane transport"/>
    <property type="evidence" value="ECO:0007669"/>
    <property type="project" value="InterPro"/>
</dbReference>
<feature type="domain" description="ABC transmembrane type-1" evidence="8">
    <location>
        <begin position="53"/>
        <end position="257"/>
    </location>
</feature>
<proteinExistence type="inferred from homology"/>
<dbReference type="InterPro" id="IPR000515">
    <property type="entry name" value="MetI-like"/>
</dbReference>
<feature type="transmembrane region" description="Helical" evidence="7">
    <location>
        <begin position="289"/>
        <end position="311"/>
    </location>
</feature>
<dbReference type="AlphaFoldDB" id="A0A380MUB8"/>
<evidence type="ECO:0000256" key="5">
    <source>
        <dbReference type="ARBA" id="ARBA00022989"/>
    </source>
</evidence>
<feature type="transmembrane region" description="Helical" evidence="7">
    <location>
        <begin position="515"/>
        <end position="534"/>
    </location>
</feature>
<dbReference type="Proteomes" id="UP000254575">
    <property type="component" value="Unassembled WGS sequence"/>
</dbReference>
<feature type="domain" description="ABC transmembrane type-1" evidence="8">
    <location>
        <begin position="329"/>
        <end position="533"/>
    </location>
</feature>
<sequence length="539" mass="59778">MLLNKLRCGFSVLLLWVVALLLCLPLLALFYQALTADSPIFEHLQRTVLWDYVRNSVILVVGVVLLSLLWGVPSAWLIARYRFCGRGFFRWALLLPLAMPAYLAAFVYTELLDYAGMVQSALRRVFGFKNAQDYWFFEIRSMGGAVFVLSLCFAPYVYWLCVQAFAKLPANQIHAAELLGAKRFEIFRRVLLPLLRPTLAVACGLVAMETLADFGTVAYFSVWHLTTGIYDVWLAHRDLSAAAKLSSLMLLAVALLLAWEQYYRRRNHLARNHAPLEAKRFAGMASEMAAVLWCGLVLLLGFGIPSAWLLWAAWRYVGDTDWAAFAHMGFYTLRLALTVAAIGTALAFVLQAWQRATARGKGLIRLAGLGYGVSGTVLAIGVLMITTAFDHKINAISKALGFGMVGLIWSGTIAALVYAFLCRFAAVSLGAVESGFAHIPPSLDQSAFLLGCSEKQTAWRLWLPLLRNSLVTAALLLFLESMKELSAAMLLRPFNVQTLSTYIYEYISAERFEMAALPALLMVVLGLPLVALLLKTMED</sequence>
<dbReference type="PANTHER" id="PTHR30183:SF2">
    <property type="entry name" value="IRON UTILIZATION PROTEIN"/>
    <property type="match status" value="1"/>
</dbReference>
<evidence type="ECO:0000256" key="1">
    <source>
        <dbReference type="ARBA" id="ARBA00004651"/>
    </source>
</evidence>
<keyword evidence="2 7" id="KW-0813">Transport</keyword>
<keyword evidence="5 7" id="KW-1133">Transmembrane helix</keyword>
<organism evidence="9 10">
    <name type="scientific">Suttonella indologenes</name>
    <dbReference type="NCBI Taxonomy" id="13276"/>
    <lineage>
        <taxon>Bacteria</taxon>
        <taxon>Pseudomonadati</taxon>
        <taxon>Pseudomonadota</taxon>
        <taxon>Gammaproteobacteria</taxon>
        <taxon>Cardiobacteriales</taxon>
        <taxon>Cardiobacteriaceae</taxon>
        <taxon>Suttonella</taxon>
    </lineage>
</organism>
<feature type="transmembrane region" description="Helical" evidence="7">
    <location>
        <begin position="91"/>
        <end position="109"/>
    </location>
</feature>
<keyword evidence="6 7" id="KW-0472">Membrane</keyword>
<dbReference type="EMBL" id="UHIA01000004">
    <property type="protein sequence ID" value="SUO96209.1"/>
    <property type="molecule type" value="Genomic_DNA"/>
</dbReference>
<feature type="transmembrane region" description="Helical" evidence="7">
    <location>
        <begin position="241"/>
        <end position="259"/>
    </location>
</feature>
<evidence type="ECO:0000256" key="3">
    <source>
        <dbReference type="ARBA" id="ARBA00022475"/>
    </source>
</evidence>
<comment type="subcellular location">
    <subcellularLocation>
        <location evidence="1 7">Cell membrane</location>
        <topology evidence="1 7">Multi-pass membrane protein</topology>
    </subcellularLocation>
</comment>
<dbReference type="OrthoDB" id="9790211at2"/>
<dbReference type="Gene3D" id="1.10.3720.10">
    <property type="entry name" value="MetI-like"/>
    <property type="match status" value="2"/>
</dbReference>
<dbReference type="FunFam" id="1.10.3720.10:FF:000088">
    <property type="entry name" value="Iron(III) ABC transporter, permease protein"/>
    <property type="match status" value="1"/>
</dbReference>
<dbReference type="PANTHER" id="PTHR30183">
    <property type="entry name" value="MOLYBDENUM TRANSPORT SYSTEM PERMEASE PROTEIN MODB"/>
    <property type="match status" value="1"/>
</dbReference>
<name>A0A380MUB8_9GAMM</name>
<feature type="transmembrane region" description="Helical" evidence="7">
    <location>
        <begin position="331"/>
        <end position="350"/>
    </location>
</feature>
<evidence type="ECO:0000256" key="6">
    <source>
        <dbReference type="ARBA" id="ARBA00023136"/>
    </source>
</evidence>
<dbReference type="GO" id="GO:0005886">
    <property type="term" value="C:plasma membrane"/>
    <property type="evidence" value="ECO:0007669"/>
    <property type="project" value="UniProtKB-SubCell"/>
</dbReference>
<comment type="similarity">
    <text evidence="7">Belongs to the binding-protein-dependent transport system permease family.</text>
</comment>
<feature type="transmembrane region" description="Helical" evidence="7">
    <location>
        <begin position="142"/>
        <end position="162"/>
    </location>
</feature>
<keyword evidence="3" id="KW-1003">Cell membrane</keyword>
<feature type="transmembrane region" description="Helical" evidence="7">
    <location>
        <begin position="198"/>
        <end position="221"/>
    </location>
</feature>
<evidence type="ECO:0000313" key="10">
    <source>
        <dbReference type="Proteomes" id="UP000254575"/>
    </source>
</evidence>
<gene>
    <name evidence="9" type="primary">cysW</name>
    <name evidence="9" type="ORF">NCTC10717_00893</name>
</gene>
<dbReference type="PROSITE" id="PS50928">
    <property type="entry name" value="ABC_TM1"/>
    <property type="match status" value="2"/>
</dbReference>
<feature type="transmembrane region" description="Helical" evidence="7">
    <location>
        <begin position="59"/>
        <end position="79"/>
    </location>
</feature>
<protein>
    <submittedName>
        <fullName evidence="9">Sulfate transport system permease protein CysW</fullName>
    </submittedName>
</protein>
<evidence type="ECO:0000256" key="4">
    <source>
        <dbReference type="ARBA" id="ARBA00022692"/>
    </source>
</evidence>
<evidence type="ECO:0000313" key="9">
    <source>
        <dbReference type="EMBL" id="SUO96209.1"/>
    </source>
</evidence>
<dbReference type="InterPro" id="IPR035906">
    <property type="entry name" value="MetI-like_sf"/>
</dbReference>
<feature type="transmembrane region" description="Helical" evidence="7">
    <location>
        <begin position="399"/>
        <end position="421"/>
    </location>
</feature>
<evidence type="ECO:0000256" key="2">
    <source>
        <dbReference type="ARBA" id="ARBA00022448"/>
    </source>
</evidence>
<dbReference type="CDD" id="cd06261">
    <property type="entry name" value="TM_PBP2"/>
    <property type="match status" value="2"/>
</dbReference>
<dbReference type="Pfam" id="PF00528">
    <property type="entry name" value="BPD_transp_1"/>
    <property type="match status" value="1"/>
</dbReference>
<accession>A0A380MUB8</accession>
<dbReference type="SUPFAM" id="SSF161098">
    <property type="entry name" value="MetI-like"/>
    <property type="match status" value="2"/>
</dbReference>
<keyword evidence="4 7" id="KW-0812">Transmembrane</keyword>
<reference evidence="9 10" key="1">
    <citation type="submission" date="2018-06" db="EMBL/GenBank/DDBJ databases">
        <authorList>
            <consortium name="Pathogen Informatics"/>
            <person name="Doyle S."/>
        </authorList>
    </citation>
    <scope>NUCLEOTIDE SEQUENCE [LARGE SCALE GENOMIC DNA]</scope>
    <source>
        <strain evidence="9 10">NCTC10717</strain>
    </source>
</reference>
<evidence type="ECO:0000256" key="7">
    <source>
        <dbReference type="RuleBase" id="RU363032"/>
    </source>
</evidence>
<keyword evidence="10" id="KW-1185">Reference proteome</keyword>
<feature type="transmembrane region" description="Helical" evidence="7">
    <location>
        <begin position="362"/>
        <end position="387"/>
    </location>
</feature>